<dbReference type="Gene3D" id="3.30.40.10">
    <property type="entry name" value="Zinc/RING finger domain, C3HC4 (zinc finger)"/>
    <property type="match status" value="1"/>
</dbReference>
<keyword evidence="5 9" id="KW-0863">Zinc-finger</keyword>
<dbReference type="eggNOG" id="KOG0800">
    <property type="taxonomic scope" value="Eukaryota"/>
</dbReference>
<evidence type="ECO:0000256" key="7">
    <source>
        <dbReference type="ARBA" id="ARBA00022833"/>
    </source>
</evidence>
<keyword evidence="12" id="KW-1185">Reference proteome</keyword>
<gene>
    <name evidence="11" type="ORF">EUTSA_v10011950mg</name>
</gene>
<evidence type="ECO:0000256" key="2">
    <source>
        <dbReference type="ARBA" id="ARBA00004906"/>
    </source>
</evidence>
<dbReference type="GO" id="GO:0061630">
    <property type="term" value="F:ubiquitin protein ligase activity"/>
    <property type="evidence" value="ECO:0007669"/>
    <property type="project" value="UniProtKB-EC"/>
</dbReference>
<dbReference type="InterPro" id="IPR001841">
    <property type="entry name" value="Znf_RING"/>
</dbReference>
<dbReference type="OrthoDB" id="8062037at2759"/>
<evidence type="ECO:0000256" key="1">
    <source>
        <dbReference type="ARBA" id="ARBA00000900"/>
    </source>
</evidence>
<comment type="catalytic activity">
    <reaction evidence="1">
        <text>S-ubiquitinyl-[E2 ubiquitin-conjugating enzyme]-L-cysteine + [acceptor protein]-L-lysine = [E2 ubiquitin-conjugating enzyme]-L-cysteine + N(6)-ubiquitinyl-[acceptor protein]-L-lysine.</text>
        <dbReference type="EC" id="2.3.2.27"/>
    </reaction>
</comment>
<feature type="non-terminal residue" evidence="11">
    <location>
        <position position="1"/>
    </location>
</feature>
<evidence type="ECO:0000259" key="10">
    <source>
        <dbReference type="PROSITE" id="PS50089"/>
    </source>
</evidence>
<keyword evidence="4" id="KW-0479">Metal-binding</keyword>
<keyword evidence="7" id="KW-0862">Zinc</keyword>
<comment type="similarity">
    <text evidence="8">Belongs to the RING-type zinc finger family. ATL subfamily.</text>
</comment>
<dbReference type="EMBL" id="KI517809">
    <property type="protein sequence ID" value="ESQ30265.1"/>
    <property type="molecule type" value="Genomic_DNA"/>
</dbReference>
<evidence type="ECO:0000256" key="4">
    <source>
        <dbReference type="ARBA" id="ARBA00022723"/>
    </source>
</evidence>
<dbReference type="PROSITE" id="PS50089">
    <property type="entry name" value="ZF_RING_2"/>
    <property type="match status" value="1"/>
</dbReference>
<dbReference type="AlphaFoldDB" id="V4JXP9"/>
<evidence type="ECO:0000256" key="3">
    <source>
        <dbReference type="ARBA" id="ARBA00012483"/>
    </source>
</evidence>
<organism evidence="11 12">
    <name type="scientific">Eutrema salsugineum</name>
    <name type="common">Saltwater cress</name>
    <name type="synonym">Sisymbrium salsugineum</name>
    <dbReference type="NCBI Taxonomy" id="72664"/>
    <lineage>
        <taxon>Eukaryota</taxon>
        <taxon>Viridiplantae</taxon>
        <taxon>Streptophyta</taxon>
        <taxon>Embryophyta</taxon>
        <taxon>Tracheophyta</taxon>
        <taxon>Spermatophyta</taxon>
        <taxon>Magnoliopsida</taxon>
        <taxon>eudicotyledons</taxon>
        <taxon>Gunneridae</taxon>
        <taxon>Pentapetalae</taxon>
        <taxon>rosids</taxon>
        <taxon>malvids</taxon>
        <taxon>Brassicales</taxon>
        <taxon>Brassicaceae</taxon>
        <taxon>Eutremeae</taxon>
        <taxon>Eutrema</taxon>
    </lineage>
</organism>
<dbReference type="PANTHER" id="PTHR14155">
    <property type="entry name" value="RING FINGER DOMAIN-CONTAINING"/>
    <property type="match status" value="1"/>
</dbReference>
<dbReference type="InterPro" id="IPR013083">
    <property type="entry name" value="Znf_RING/FYVE/PHD"/>
</dbReference>
<evidence type="ECO:0000256" key="9">
    <source>
        <dbReference type="PROSITE-ProRule" id="PRU00175"/>
    </source>
</evidence>
<evidence type="ECO:0000256" key="5">
    <source>
        <dbReference type="ARBA" id="ARBA00022771"/>
    </source>
</evidence>
<evidence type="ECO:0000256" key="8">
    <source>
        <dbReference type="ARBA" id="ARBA00024209"/>
    </source>
</evidence>
<dbReference type="SMART" id="SM00184">
    <property type="entry name" value="RING"/>
    <property type="match status" value="1"/>
</dbReference>
<dbReference type="SUPFAM" id="SSF57850">
    <property type="entry name" value="RING/U-box"/>
    <property type="match status" value="1"/>
</dbReference>
<comment type="pathway">
    <text evidence="2">Protein modification; protein ubiquitination.</text>
</comment>
<evidence type="ECO:0000313" key="12">
    <source>
        <dbReference type="Proteomes" id="UP000030689"/>
    </source>
</evidence>
<sequence length="112" mass="13085">LIGIIFTIAIVCAQRNRTSPSVLPPETIRQTPQPQQDIETGQTKILMFKDIEKEEREGCGKRICPICLEEYEDDHEITRLKKCRHVFHRFCIDAWLTRDRSCPSCRRSVDLI</sequence>
<dbReference type="Proteomes" id="UP000030689">
    <property type="component" value="Unassembled WGS sequence"/>
</dbReference>
<dbReference type="OMA" id="IVIANCC"/>
<dbReference type="FunFam" id="3.30.40.10:FF:000988">
    <property type="entry name" value="RING/U-box superfamily protein"/>
    <property type="match status" value="1"/>
</dbReference>
<dbReference type="InterPro" id="IPR053238">
    <property type="entry name" value="RING-H2_zinc_finger"/>
</dbReference>
<dbReference type="EC" id="2.3.2.27" evidence="3"/>
<dbReference type="PANTHER" id="PTHR14155:SF622">
    <property type="entry name" value="RING_U-BOX SUPERFAMILY PROTEIN"/>
    <property type="match status" value="1"/>
</dbReference>
<accession>V4JXP9</accession>
<keyword evidence="6" id="KW-0833">Ubl conjugation pathway</keyword>
<protein>
    <recommendedName>
        <fullName evidence="3">RING-type E3 ubiquitin transferase</fullName>
        <ecNumber evidence="3">2.3.2.27</ecNumber>
    </recommendedName>
</protein>
<proteinExistence type="inferred from homology"/>
<dbReference type="KEGG" id="eus:EUTSA_v10011950mg"/>
<evidence type="ECO:0000313" key="11">
    <source>
        <dbReference type="EMBL" id="ESQ30265.1"/>
    </source>
</evidence>
<dbReference type="GO" id="GO:0008270">
    <property type="term" value="F:zinc ion binding"/>
    <property type="evidence" value="ECO:0007669"/>
    <property type="project" value="UniProtKB-KW"/>
</dbReference>
<feature type="domain" description="RING-type" evidence="10">
    <location>
        <begin position="64"/>
        <end position="106"/>
    </location>
</feature>
<evidence type="ECO:0000256" key="6">
    <source>
        <dbReference type="ARBA" id="ARBA00022786"/>
    </source>
</evidence>
<name>V4JXP9_EUTSA</name>
<dbReference type="Pfam" id="PF13639">
    <property type="entry name" value="zf-RING_2"/>
    <property type="match status" value="1"/>
</dbReference>
<reference evidence="11 12" key="1">
    <citation type="journal article" date="2013" name="Front. Plant Sci.">
        <title>The Reference Genome of the Halophytic Plant Eutrema salsugineum.</title>
        <authorList>
            <person name="Yang R."/>
            <person name="Jarvis D.E."/>
            <person name="Chen H."/>
            <person name="Beilstein M.A."/>
            <person name="Grimwood J."/>
            <person name="Jenkins J."/>
            <person name="Shu S."/>
            <person name="Prochnik S."/>
            <person name="Xin M."/>
            <person name="Ma C."/>
            <person name="Schmutz J."/>
            <person name="Wing R.A."/>
            <person name="Mitchell-Olds T."/>
            <person name="Schumaker K.S."/>
            <person name="Wang X."/>
        </authorList>
    </citation>
    <scope>NUCLEOTIDE SEQUENCE [LARGE SCALE GENOMIC DNA]</scope>
</reference>